<evidence type="ECO:0000313" key="2">
    <source>
        <dbReference type="EMBL" id="EEP76329.1"/>
    </source>
</evidence>
<dbReference type="RefSeq" id="XP_002541662.1">
    <property type="nucleotide sequence ID" value="XM_002541616.1"/>
</dbReference>
<accession>C4JGI7</accession>
<dbReference type="HOGENOM" id="CLU_2428706_0_0_1"/>
<dbReference type="InParanoid" id="C4JGI7"/>
<dbReference type="GeneID" id="8439862"/>
<keyword evidence="3" id="KW-1185">Reference proteome</keyword>
<dbReference type="VEuPathDB" id="FungiDB:UREG_01178"/>
<reference evidence="3" key="1">
    <citation type="journal article" date="2009" name="Genome Res.">
        <title>Comparative genomic analyses of the human fungal pathogens Coccidioides and their relatives.</title>
        <authorList>
            <person name="Sharpton T.J."/>
            <person name="Stajich J.E."/>
            <person name="Rounsley S.D."/>
            <person name="Gardner M.J."/>
            <person name="Wortman J.R."/>
            <person name="Jordar V.S."/>
            <person name="Maiti R."/>
            <person name="Kodira C.D."/>
            <person name="Neafsey D.E."/>
            <person name="Zeng Q."/>
            <person name="Hung C.-Y."/>
            <person name="McMahan C."/>
            <person name="Muszewska A."/>
            <person name="Grynberg M."/>
            <person name="Mandel M.A."/>
            <person name="Kellner E.M."/>
            <person name="Barker B.M."/>
            <person name="Galgiani J.N."/>
            <person name="Orbach M.J."/>
            <person name="Kirkland T.N."/>
            <person name="Cole G.T."/>
            <person name="Henn M.R."/>
            <person name="Birren B.W."/>
            <person name="Taylor J.W."/>
        </authorList>
    </citation>
    <scope>NUCLEOTIDE SEQUENCE [LARGE SCALE GENOMIC DNA]</scope>
    <source>
        <strain evidence="3">UAMH 1704</strain>
    </source>
</reference>
<sequence>MPDACLQHQTGDTTADRPGSPARKIKMKTKSLPLIIKTGPSRTKSHALANKGMKKLQKFIVMLWLRPNTESLEANAIDNRPVGPGMRCIFP</sequence>
<gene>
    <name evidence="2" type="ORF">UREG_01178</name>
</gene>
<dbReference type="KEGG" id="ure:UREG_01178"/>
<organism evidence="2 3">
    <name type="scientific">Uncinocarpus reesii (strain UAMH 1704)</name>
    <dbReference type="NCBI Taxonomy" id="336963"/>
    <lineage>
        <taxon>Eukaryota</taxon>
        <taxon>Fungi</taxon>
        <taxon>Dikarya</taxon>
        <taxon>Ascomycota</taxon>
        <taxon>Pezizomycotina</taxon>
        <taxon>Eurotiomycetes</taxon>
        <taxon>Eurotiomycetidae</taxon>
        <taxon>Onygenales</taxon>
        <taxon>Onygenaceae</taxon>
        <taxon>Uncinocarpus</taxon>
    </lineage>
</organism>
<protein>
    <submittedName>
        <fullName evidence="2">Uncharacterized protein</fullName>
    </submittedName>
</protein>
<proteinExistence type="predicted"/>
<evidence type="ECO:0000313" key="3">
    <source>
        <dbReference type="Proteomes" id="UP000002058"/>
    </source>
</evidence>
<dbReference type="AlphaFoldDB" id="C4JGI7"/>
<evidence type="ECO:0000256" key="1">
    <source>
        <dbReference type="SAM" id="MobiDB-lite"/>
    </source>
</evidence>
<feature type="region of interest" description="Disordered" evidence="1">
    <location>
        <begin position="1"/>
        <end position="24"/>
    </location>
</feature>
<dbReference type="EMBL" id="CH476615">
    <property type="protein sequence ID" value="EEP76329.1"/>
    <property type="molecule type" value="Genomic_DNA"/>
</dbReference>
<dbReference type="Proteomes" id="UP000002058">
    <property type="component" value="Unassembled WGS sequence"/>
</dbReference>
<name>C4JGI7_UNCRE</name>